<evidence type="ECO:0000256" key="3">
    <source>
        <dbReference type="ARBA" id="ARBA00011738"/>
    </source>
</evidence>
<keyword evidence="5 7" id="KW-0963">Cytoplasm</keyword>
<dbReference type="PANTHER" id="PTHR42930">
    <property type="entry name" value="PHOSPHATE-SPECIFIC TRANSPORT SYSTEM ACCESSORY PROTEIN PHOU"/>
    <property type="match status" value="1"/>
</dbReference>
<comment type="similarity">
    <text evidence="2 7">Belongs to the PhoU family.</text>
</comment>
<comment type="subunit">
    <text evidence="3 7">Homodimer.</text>
</comment>
<evidence type="ECO:0000256" key="1">
    <source>
        <dbReference type="ARBA" id="ARBA00004496"/>
    </source>
</evidence>
<evidence type="ECO:0000313" key="9">
    <source>
        <dbReference type="EMBL" id="MDR7280522.1"/>
    </source>
</evidence>
<dbReference type="InterPro" id="IPR038078">
    <property type="entry name" value="PhoU-like_sf"/>
</dbReference>
<dbReference type="GO" id="GO:0006817">
    <property type="term" value="P:phosphate ion transport"/>
    <property type="evidence" value="ECO:0007669"/>
    <property type="project" value="UniProtKB-KW"/>
</dbReference>
<evidence type="ECO:0000256" key="2">
    <source>
        <dbReference type="ARBA" id="ARBA00008107"/>
    </source>
</evidence>
<dbReference type="PANTHER" id="PTHR42930:SF3">
    <property type="entry name" value="PHOSPHATE-SPECIFIC TRANSPORT SYSTEM ACCESSORY PROTEIN PHOU"/>
    <property type="match status" value="1"/>
</dbReference>
<dbReference type="GO" id="GO:0045936">
    <property type="term" value="P:negative regulation of phosphate metabolic process"/>
    <property type="evidence" value="ECO:0007669"/>
    <property type="project" value="InterPro"/>
</dbReference>
<reference evidence="9" key="1">
    <citation type="submission" date="2023-07" db="EMBL/GenBank/DDBJ databases">
        <title>Sequencing the genomes of 1000 actinobacteria strains.</title>
        <authorList>
            <person name="Klenk H.-P."/>
        </authorList>
    </citation>
    <scope>NUCLEOTIDE SEQUENCE</scope>
    <source>
        <strain evidence="9">DSM 44707</strain>
    </source>
</reference>
<proteinExistence type="inferred from homology"/>
<dbReference type="PIRSF" id="PIRSF003107">
    <property type="entry name" value="PhoU"/>
    <property type="match status" value="1"/>
</dbReference>
<keyword evidence="4 7" id="KW-0813">Transport</keyword>
<comment type="caution">
    <text evidence="9">The sequence shown here is derived from an EMBL/GenBank/DDBJ whole genome shotgun (WGS) entry which is preliminary data.</text>
</comment>
<comment type="subcellular location">
    <subcellularLocation>
        <location evidence="1 7">Cytoplasm</location>
    </subcellularLocation>
</comment>
<protein>
    <recommendedName>
        <fullName evidence="7">Phosphate-specific transport system accessory protein PhoU</fullName>
    </recommendedName>
</protein>
<feature type="domain" description="PhoU" evidence="8">
    <location>
        <begin position="122"/>
        <end position="203"/>
    </location>
</feature>
<keyword evidence="10" id="KW-1185">Reference proteome</keyword>
<dbReference type="AlphaFoldDB" id="A0AAE3YWH9"/>
<comment type="function">
    <text evidence="7">Plays a role in the regulation of phosphate uptake.</text>
</comment>
<dbReference type="SUPFAM" id="SSF109755">
    <property type="entry name" value="PhoU-like"/>
    <property type="match status" value="1"/>
</dbReference>
<accession>A0AAE3YWH9</accession>
<dbReference type="InterPro" id="IPR028366">
    <property type="entry name" value="PhoU"/>
</dbReference>
<dbReference type="Gene3D" id="1.20.58.220">
    <property type="entry name" value="Phosphate transport system protein phou homolog 2, domain 2"/>
    <property type="match status" value="1"/>
</dbReference>
<dbReference type="FunFam" id="1.20.58.220:FF:000004">
    <property type="entry name" value="Phosphate-specific transport system accessory protein PhoU"/>
    <property type="match status" value="1"/>
</dbReference>
<keyword evidence="6 7" id="KW-0592">Phosphate transport</keyword>
<evidence type="ECO:0000256" key="4">
    <source>
        <dbReference type="ARBA" id="ARBA00022448"/>
    </source>
</evidence>
<dbReference type="GO" id="GO:0030643">
    <property type="term" value="P:intracellular phosphate ion homeostasis"/>
    <property type="evidence" value="ECO:0007669"/>
    <property type="project" value="InterPro"/>
</dbReference>
<organism evidence="9 10">
    <name type="scientific">Catenuloplanes atrovinosus</name>
    <dbReference type="NCBI Taxonomy" id="137266"/>
    <lineage>
        <taxon>Bacteria</taxon>
        <taxon>Bacillati</taxon>
        <taxon>Actinomycetota</taxon>
        <taxon>Actinomycetes</taxon>
        <taxon>Micromonosporales</taxon>
        <taxon>Micromonosporaceae</taxon>
        <taxon>Catenuloplanes</taxon>
    </lineage>
</organism>
<evidence type="ECO:0000313" key="10">
    <source>
        <dbReference type="Proteomes" id="UP001183643"/>
    </source>
</evidence>
<dbReference type="RefSeq" id="WP_310374956.1">
    <property type="nucleotide sequence ID" value="NZ_JAVDYB010000001.1"/>
</dbReference>
<evidence type="ECO:0000256" key="6">
    <source>
        <dbReference type="ARBA" id="ARBA00022592"/>
    </source>
</evidence>
<dbReference type="EMBL" id="JAVDYB010000001">
    <property type="protein sequence ID" value="MDR7280522.1"/>
    <property type="molecule type" value="Genomic_DNA"/>
</dbReference>
<feature type="domain" description="PhoU" evidence="8">
    <location>
        <begin position="17"/>
        <end position="103"/>
    </location>
</feature>
<evidence type="ECO:0000256" key="7">
    <source>
        <dbReference type="PIRNR" id="PIRNR003107"/>
    </source>
</evidence>
<dbReference type="NCBIfam" id="TIGR02135">
    <property type="entry name" value="phoU_full"/>
    <property type="match status" value="1"/>
</dbReference>
<name>A0AAE3YWH9_9ACTN</name>
<dbReference type="Pfam" id="PF01895">
    <property type="entry name" value="PhoU"/>
    <property type="match status" value="2"/>
</dbReference>
<sequence>MREEFQADLREVSRLLVELAEGARVAMRRATTALLAADRAAGEAVIEQDADLDELYRQVEEKVADILARQAPVASDLRMLISALHVAADLERMGDLADHVAKTALRRHPSPAVPAELRGVFKDMANVADSIAGKVATVLAEPDAKLAAELEADDDVMDNLHRELFKVLLGDDWPYGAETAIDGALLGRFYERFADHAVNSGRRVIYLITGETVTDETVAHAE</sequence>
<gene>
    <name evidence="9" type="ORF">J2S41_007300</name>
</gene>
<dbReference type="Proteomes" id="UP001183643">
    <property type="component" value="Unassembled WGS sequence"/>
</dbReference>
<dbReference type="InterPro" id="IPR026022">
    <property type="entry name" value="PhoU_dom"/>
</dbReference>
<dbReference type="GO" id="GO:0005737">
    <property type="term" value="C:cytoplasm"/>
    <property type="evidence" value="ECO:0007669"/>
    <property type="project" value="UniProtKB-SubCell"/>
</dbReference>
<evidence type="ECO:0000259" key="8">
    <source>
        <dbReference type="Pfam" id="PF01895"/>
    </source>
</evidence>
<evidence type="ECO:0000256" key="5">
    <source>
        <dbReference type="ARBA" id="ARBA00022490"/>
    </source>
</evidence>